<proteinExistence type="predicted"/>
<evidence type="ECO:0000313" key="1">
    <source>
        <dbReference type="EMBL" id="QHT33424.1"/>
    </source>
</evidence>
<sequence length="883" mass="96494">MYNSTSINDGLQFINQANTRTNKTSNKFKNNKYKNNNKNGGGLVLENDIIEGFSITDIDDKELNRINTVQTNTMNTNLAGYNTSMNNLNSIQNGITTQAKIFLDINKQSDDSSLRNKDIQITDGKFGRVNNAGLLKLYPAGATKCGIPATPKSVGFDLTGKLSSEYSLLQDTAGNQALYGTEMATGPNGSYPCSDYAGTNLYVSKPISFSYNDNMAYVGSFLNNSSYPALSQQSDMPLVTVKQCVTRAMDKGFNVAAINNFDSTTKKGSCWVGNNTVMNGGIQNNFKEITHTDTIFAALDGRNSITFAADGGLYAGTGTAPGDSLFQKNLLPIGAVVPVADLSPLYGGTISELTASYAYEKSWNNWNDLVKFNASLIGTPGGTLDSKKEYYYWYPELKTYSYQWGGNTYSYQQYEWKLVRYDTAVTWDGEGYVYINYKCGRQPMQTTSVKANLGIGYNVDCMALYNKFPSFSLELSDEGIVKIYNNATRTTAGPVWSSSNTQINVPLITLSNGRQFDLRAPRPDWVSGCINSGGNPLTAYGGPVSGNSSGVKTLTSGQYISSPTGKCRLLFDGNRLILQYSIFNVLQDKNGDFIGNQLPNGVNGFSMYVLNKVDIPTIKGKVAYIDINNGSHEYTTTSMFEFDNTYNEMSGSIPSSSAGNTVTAGTSELLCQTACNSDSNCAGYTFMDTKCKKYTENEIYPKGDRILFDGNASDAALNKTYIRNKKIKSDTTGGSHYSCNKIVNNIDSSVYKSYPTTDNMTTSQKCALGLILDPQMNPLKIKSNDAIESGKTIKGAINNIYTKQNELKNTINTKTTEIETGLANQDAVKRKIDKYEESNNTSTATVTDTELLLVSDNYKYVLWSIVTVLVGIGAIKTFRGSSL</sequence>
<protein>
    <submittedName>
        <fullName evidence="1">Uncharacterized protein</fullName>
    </submittedName>
</protein>
<organism evidence="1">
    <name type="scientific">viral metagenome</name>
    <dbReference type="NCBI Taxonomy" id="1070528"/>
    <lineage>
        <taxon>unclassified sequences</taxon>
        <taxon>metagenomes</taxon>
        <taxon>organismal metagenomes</taxon>
    </lineage>
</organism>
<dbReference type="EMBL" id="MN738968">
    <property type="protein sequence ID" value="QHT33424.1"/>
    <property type="molecule type" value="Genomic_DNA"/>
</dbReference>
<name>A0A6C0EW54_9ZZZZ</name>
<dbReference type="AlphaFoldDB" id="A0A6C0EW54"/>
<accession>A0A6C0EW54</accession>
<reference evidence="1" key="1">
    <citation type="journal article" date="2020" name="Nature">
        <title>Giant virus diversity and host interactions through global metagenomics.</title>
        <authorList>
            <person name="Schulz F."/>
            <person name="Roux S."/>
            <person name="Paez-Espino D."/>
            <person name="Jungbluth S."/>
            <person name="Walsh D.A."/>
            <person name="Denef V.J."/>
            <person name="McMahon K.D."/>
            <person name="Konstantinidis K.T."/>
            <person name="Eloe-Fadrosh E.A."/>
            <person name="Kyrpides N.C."/>
            <person name="Woyke T."/>
        </authorList>
    </citation>
    <scope>NUCLEOTIDE SEQUENCE</scope>
    <source>
        <strain evidence="1">GVMAG-M-3300009161-36</strain>
    </source>
</reference>